<keyword evidence="4" id="KW-1185">Reference proteome</keyword>
<accession>A0A3P3W3S5</accession>
<dbReference type="RefSeq" id="WP_124970348.1">
    <property type="nucleotide sequence ID" value="NZ_RQVS01000004.1"/>
</dbReference>
<name>A0A3P3W3S5_9MICO</name>
<reference evidence="3 4" key="1">
    <citation type="submission" date="2018-11" db="EMBL/GenBank/DDBJ databases">
        <title>YIM 102482-1 draft genome.</title>
        <authorList>
            <person name="Li G."/>
            <person name="Jiang Y."/>
        </authorList>
    </citation>
    <scope>NUCLEOTIDE SEQUENCE [LARGE SCALE GENOMIC DNA]</scope>
    <source>
        <strain evidence="3 4">YIM 102482-1</strain>
    </source>
</reference>
<dbReference type="CDD" id="cd04301">
    <property type="entry name" value="NAT_SF"/>
    <property type="match status" value="1"/>
</dbReference>
<evidence type="ECO:0000313" key="4">
    <source>
        <dbReference type="Proteomes" id="UP000274391"/>
    </source>
</evidence>
<feature type="domain" description="N-acetyltransferase" evidence="2">
    <location>
        <begin position="11"/>
        <end position="175"/>
    </location>
</feature>
<dbReference type="PROSITE" id="PS51186">
    <property type="entry name" value="GNAT"/>
    <property type="match status" value="1"/>
</dbReference>
<organism evidence="3 4">
    <name type="scientific">Gulosibacter macacae</name>
    <dbReference type="NCBI Taxonomy" id="2488791"/>
    <lineage>
        <taxon>Bacteria</taxon>
        <taxon>Bacillati</taxon>
        <taxon>Actinomycetota</taxon>
        <taxon>Actinomycetes</taxon>
        <taxon>Micrococcales</taxon>
        <taxon>Microbacteriaceae</taxon>
        <taxon>Gulosibacter</taxon>
    </lineage>
</organism>
<protein>
    <submittedName>
        <fullName evidence="3">GNAT family N-acetyltransferase</fullName>
    </submittedName>
</protein>
<dbReference type="InterPro" id="IPR000182">
    <property type="entry name" value="GNAT_dom"/>
</dbReference>
<dbReference type="PANTHER" id="PTHR13947">
    <property type="entry name" value="GNAT FAMILY N-ACETYLTRANSFERASE"/>
    <property type="match status" value="1"/>
</dbReference>
<dbReference type="AlphaFoldDB" id="A0A3P3W3S5"/>
<gene>
    <name evidence="3" type="ORF">EG850_04055</name>
</gene>
<dbReference type="OrthoDB" id="273614at2"/>
<dbReference type="Pfam" id="PF00583">
    <property type="entry name" value="Acetyltransf_1"/>
    <property type="match status" value="1"/>
</dbReference>
<evidence type="ECO:0000256" key="1">
    <source>
        <dbReference type="ARBA" id="ARBA00022679"/>
    </source>
</evidence>
<dbReference type="Proteomes" id="UP000274391">
    <property type="component" value="Unassembled WGS sequence"/>
</dbReference>
<evidence type="ECO:0000259" key="2">
    <source>
        <dbReference type="PROSITE" id="PS51186"/>
    </source>
</evidence>
<dbReference type="GO" id="GO:0008080">
    <property type="term" value="F:N-acetyltransferase activity"/>
    <property type="evidence" value="ECO:0007669"/>
    <property type="project" value="InterPro"/>
</dbReference>
<proteinExistence type="predicted"/>
<dbReference type="Gene3D" id="3.40.630.30">
    <property type="match status" value="1"/>
</dbReference>
<dbReference type="InterPro" id="IPR050769">
    <property type="entry name" value="NAT_camello-type"/>
</dbReference>
<dbReference type="EMBL" id="RQVS01000004">
    <property type="protein sequence ID" value="RRJ87483.1"/>
    <property type="molecule type" value="Genomic_DNA"/>
</dbReference>
<evidence type="ECO:0000313" key="3">
    <source>
        <dbReference type="EMBL" id="RRJ87483.1"/>
    </source>
</evidence>
<sequence length="175" mass="18914">MSPLESQAAGLLIRLMRPEEAETVDAVVAAAYAHDYDAVPGNDEFARRAALRAVDHDVWVAADATSDEVLGAVTVRRPGAVALHEDAASDELDLRLLAVSPTARRRGIARALMAHVEEHARAHGYGAVFLKSAHEMHGAHALYESLGYARVAERDGVWIGGRKIIDVRSYSLAVR</sequence>
<dbReference type="PANTHER" id="PTHR13947:SF37">
    <property type="entry name" value="LD18367P"/>
    <property type="match status" value="1"/>
</dbReference>
<keyword evidence="1 3" id="KW-0808">Transferase</keyword>
<dbReference type="SUPFAM" id="SSF55729">
    <property type="entry name" value="Acyl-CoA N-acyltransferases (Nat)"/>
    <property type="match status" value="1"/>
</dbReference>
<dbReference type="InterPro" id="IPR016181">
    <property type="entry name" value="Acyl_CoA_acyltransferase"/>
</dbReference>
<comment type="caution">
    <text evidence="3">The sequence shown here is derived from an EMBL/GenBank/DDBJ whole genome shotgun (WGS) entry which is preliminary data.</text>
</comment>